<reference evidence="18" key="1">
    <citation type="submission" date="2025-08" db="UniProtKB">
        <authorList>
            <consortium name="RefSeq"/>
        </authorList>
    </citation>
    <scope>IDENTIFICATION</scope>
    <source>
        <tissue evidence="18">Leaf</tissue>
    </source>
</reference>
<sequence>MAFFNPSSGSGSAPVRTSGPVDGEIHVIVGPMFAGKTTALLRRVESELTNGRNVAIIKSSKDTRYATDSVVTHDGMKFPCWVVSDLSSFRQEFGDDAYEKLDVIGIDEAQFFEDLYDFCSTVADHDGKVVIVAGLDGDYLRRSFGSVLDVIPLADTVTKLTARCELCGGKAFFSLRKTLETRTELIGGADIYMPVCRQHYVDGQTDAEAAGILMKSRLRTDFFLEAASEV</sequence>
<comment type="catalytic activity">
    <reaction evidence="11 15">
        <text>thymidine + ATP = dTMP + ADP + H(+)</text>
        <dbReference type="Rhea" id="RHEA:19129"/>
        <dbReference type="ChEBI" id="CHEBI:15378"/>
        <dbReference type="ChEBI" id="CHEBI:17748"/>
        <dbReference type="ChEBI" id="CHEBI:30616"/>
        <dbReference type="ChEBI" id="CHEBI:63528"/>
        <dbReference type="ChEBI" id="CHEBI:456216"/>
        <dbReference type="EC" id="2.7.1.21"/>
    </reaction>
</comment>
<evidence type="ECO:0000313" key="18">
    <source>
        <dbReference type="RefSeq" id="XP_030539743.1"/>
    </source>
</evidence>
<dbReference type="InterPro" id="IPR020633">
    <property type="entry name" value="Thymidine_kinase_CS"/>
</dbReference>
<evidence type="ECO:0000256" key="6">
    <source>
        <dbReference type="ARBA" id="ARBA00022741"/>
    </source>
</evidence>
<evidence type="ECO:0000256" key="14">
    <source>
        <dbReference type="PIRSR" id="PIRSR035805-2"/>
    </source>
</evidence>
<dbReference type="Pfam" id="PF00265">
    <property type="entry name" value="TK"/>
    <property type="match status" value="1"/>
</dbReference>
<feature type="binding site" evidence="14">
    <location>
        <position position="192"/>
    </location>
    <ligand>
        <name>substrate</name>
    </ligand>
</feature>
<evidence type="ECO:0000256" key="9">
    <source>
        <dbReference type="ARBA" id="ARBA00022840"/>
    </source>
</evidence>
<evidence type="ECO:0000256" key="3">
    <source>
        <dbReference type="ARBA" id="ARBA00022634"/>
    </source>
</evidence>
<dbReference type="GO" id="GO:0005524">
    <property type="term" value="F:ATP binding"/>
    <property type="evidence" value="ECO:0007669"/>
    <property type="project" value="UniProtKB-KW"/>
</dbReference>
<name>A0A8B8PZN6_9MYRT</name>
<dbReference type="PIRSF" id="PIRSF035805">
    <property type="entry name" value="TK_cell"/>
    <property type="match status" value="1"/>
</dbReference>
<organism evidence="17 18">
    <name type="scientific">Rhodamnia argentea</name>
    <dbReference type="NCBI Taxonomy" id="178133"/>
    <lineage>
        <taxon>Eukaryota</taxon>
        <taxon>Viridiplantae</taxon>
        <taxon>Streptophyta</taxon>
        <taxon>Embryophyta</taxon>
        <taxon>Tracheophyta</taxon>
        <taxon>Spermatophyta</taxon>
        <taxon>Magnoliopsida</taxon>
        <taxon>eudicotyledons</taxon>
        <taxon>Gunneridae</taxon>
        <taxon>Pentapetalae</taxon>
        <taxon>rosids</taxon>
        <taxon>malvids</taxon>
        <taxon>Myrtales</taxon>
        <taxon>Myrtaceae</taxon>
        <taxon>Myrtoideae</taxon>
        <taxon>Myrteae</taxon>
        <taxon>Australasian group</taxon>
        <taxon>Rhodamnia</taxon>
    </lineage>
</organism>
<dbReference type="AlphaFoldDB" id="A0A8B8PZN6"/>
<evidence type="ECO:0000256" key="15">
    <source>
        <dbReference type="RuleBase" id="RU000544"/>
    </source>
</evidence>
<evidence type="ECO:0000256" key="13">
    <source>
        <dbReference type="PIRSR" id="PIRSR035805-1"/>
    </source>
</evidence>
<dbReference type="GO" id="GO:0046104">
    <property type="term" value="P:thymidine metabolic process"/>
    <property type="evidence" value="ECO:0007669"/>
    <property type="project" value="TreeGrafter"/>
</dbReference>
<dbReference type="OrthoDB" id="439028at2759"/>
<dbReference type="PANTHER" id="PTHR11441">
    <property type="entry name" value="THYMIDINE KINASE"/>
    <property type="match status" value="1"/>
</dbReference>
<dbReference type="Proteomes" id="UP000827889">
    <property type="component" value="Chromosome 10"/>
</dbReference>
<dbReference type="GO" id="GO:0046872">
    <property type="term" value="F:metal ion binding"/>
    <property type="evidence" value="ECO:0007669"/>
    <property type="project" value="UniProtKB-KW"/>
</dbReference>
<evidence type="ECO:0000256" key="5">
    <source>
        <dbReference type="ARBA" id="ARBA00022723"/>
    </source>
</evidence>
<dbReference type="GeneID" id="115747653"/>
<evidence type="ECO:0000256" key="16">
    <source>
        <dbReference type="RuleBase" id="RU004165"/>
    </source>
</evidence>
<keyword evidence="9 15" id="KW-0067">ATP-binding</keyword>
<dbReference type="SUPFAM" id="SSF52540">
    <property type="entry name" value="P-loop containing nucleoside triphosphate hydrolases"/>
    <property type="match status" value="1"/>
</dbReference>
<evidence type="ECO:0000256" key="10">
    <source>
        <dbReference type="ARBA" id="ARBA00025704"/>
    </source>
</evidence>
<accession>A0A8B8PZN6</accession>
<comment type="pathway">
    <text evidence="10">Purine metabolism.</text>
</comment>
<evidence type="ECO:0000256" key="2">
    <source>
        <dbReference type="ARBA" id="ARBA00012118"/>
    </source>
</evidence>
<comment type="pathway">
    <text evidence="12">Pyrimidine metabolism.</text>
</comment>
<evidence type="ECO:0000256" key="4">
    <source>
        <dbReference type="ARBA" id="ARBA00022679"/>
    </source>
</evidence>
<evidence type="ECO:0000256" key="11">
    <source>
        <dbReference type="ARBA" id="ARBA00048254"/>
    </source>
</evidence>
<keyword evidence="3 15" id="KW-0237">DNA synthesis</keyword>
<comment type="similarity">
    <text evidence="1 16">Belongs to the thymidine kinase family.</text>
</comment>
<dbReference type="Gene3D" id="3.40.50.300">
    <property type="entry name" value="P-loop containing nucleotide triphosphate hydrolases"/>
    <property type="match status" value="1"/>
</dbReference>
<gene>
    <name evidence="18" type="primary">LOC115747653</name>
</gene>
<evidence type="ECO:0000256" key="8">
    <source>
        <dbReference type="ARBA" id="ARBA00022833"/>
    </source>
</evidence>
<dbReference type="RefSeq" id="XP_030539743.1">
    <property type="nucleotide sequence ID" value="XM_030683883.2"/>
</dbReference>
<keyword evidence="5" id="KW-0479">Metal-binding</keyword>
<dbReference type="FunFam" id="3.40.50.300:FF:000948">
    <property type="entry name" value="Thymidine kinase"/>
    <property type="match status" value="1"/>
</dbReference>
<keyword evidence="17" id="KW-1185">Reference proteome</keyword>
<dbReference type="InterPro" id="IPR027417">
    <property type="entry name" value="P-loop_NTPase"/>
</dbReference>
<dbReference type="InterPro" id="IPR001267">
    <property type="entry name" value="Thymidine_kinase"/>
</dbReference>
<dbReference type="Gene3D" id="3.30.60.20">
    <property type="match status" value="1"/>
</dbReference>
<dbReference type="PANTHER" id="PTHR11441:SF12">
    <property type="entry name" value="THYMIDINE KINASE A"/>
    <property type="match status" value="1"/>
</dbReference>
<keyword evidence="6 15" id="KW-0547">Nucleotide-binding</keyword>
<dbReference type="KEGG" id="rarg:115747653"/>
<dbReference type="FunFam" id="3.30.60.20:FF:000051">
    <property type="entry name" value="Thymidine kinase"/>
    <property type="match status" value="1"/>
</dbReference>
<evidence type="ECO:0000256" key="12">
    <source>
        <dbReference type="ARBA" id="ARBA00060693"/>
    </source>
</evidence>
<dbReference type="SUPFAM" id="SSF57716">
    <property type="entry name" value="Glucocorticoid receptor-like (DNA-binding domain)"/>
    <property type="match status" value="1"/>
</dbReference>
<dbReference type="GO" id="GO:0071897">
    <property type="term" value="P:DNA biosynthetic process"/>
    <property type="evidence" value="ECO:0007669"/>
    <property type="project" value="UniProtKB-KW"/>
</dbReference>
<evidence type="ECO:0000313" key="17">
    <source>
        <dbReference type="Proteomes" id="UP000827889"/>
    </source>
</evidence>
<keyword evidence="4 15" id="KW-0808">Transferase</keyword>
<keyword evidence="7 15" id="KW-0418">Kinase</keyword>
<evidence type="ECO:0000256" key="7">
    <source>
        <dbReference type="ARBA" id="ARBA00022777"/>
    </source>
</evidence>
<feature type="active site" description="Proton acceptor" evidence="13">
    <location>
        <position position="108"/>
    </location>
</feature>
<proteinExistence type="inferred from homology"/>
<dbReference type="EC" id="2.7.1.21" evidence="2 15"/>
<dbReference type="GO" id="GO:0004797">
    <property type="term" value="F:thymidine kinase activity"/>
    <property type="evidence" value="ECO:0007669"/>
    <property type="project" value="UniProtKB-EC"/>
</dbReference>
<dbReference type="GO" id="GO:0006950">
    <property type="term" value="P:response to stress"/>
    <property type="evidence" value="ECO:0007669"/>
    <property type="project" value="UniProtKB-ARBA"/>
</dbReference>
<evidence type="ECO:0000256" key="1">
    <source>
        <dbReference type="ARBA" id="ARBA00007587"/>
    </source>
</evidence>
<dbReference type="GO" id="GO:0042802">
    <property type="term" value="F:identical protein binding"/>
    <property type="evidence" value="ECO:0007669"/>
    <property type="project" value="UniProtKB-ARBA"/>
</dbReference>
<dbReference type="PROSITE" id="PS00603">
    <property type="entry name" value="TK_CELLULAR_TYPE"/>
    <property type="match status" value="1"/>
</dbReference>
<protein>
    <recommendedName>
        <fullName evidence="2 15">Thymidine kinase</fullName>
        <ecNumber evidence="2 15">2.7.1.21</ecNumber>
    </recommendedName>
</protein>
<keyword evidence="8" id="KW-0862">Zinc</keyword>